<protein>
    <recommendedName>
        <fullName evidence="4">Tetanolysin O</fullName>
    </recommendedName>
</protein>
<dbReference type="PROSITE" id="PS51257">
    <property type="entry name" value="PROKAR_LIPOPROTEIN"/>
    <property type="match status" value="1"/>
</dbReference>
<dbReference type="GO" id="GO:0015485">
    <property type="term" value="F:cholesterol binding"/>
    <property type="evidence" value="ECO:0007669"/>
    <property type="project" value="InterPro"/>
</dbReference>
<dbReference type="Gene3D" id="3.90.840.10">
    <property type="entry name" value="Thiol-activated cytolysin superfamily/Thiol-activated cytolysin, alpha-beta domain"/>
    <property type="match status" value="1"/>
</dbReference>
<evidence type="ECO:0000256" key="1">
    <source>
        <dbReference type="SAM" id="SignalP"/>
    </source>
</evidence>
<proteinExistence type="predicted"/>
<accession>A0A250G3Y7</accession>
<dbReference type="AlphaFoldDB" id="A0A250G3Y7"/>
<reference evidence="3" key="1">
    <citation type="submission" date="2017-06" db="EMBL/GenBank/DDBJ databases">
        <title>Capnocytophaga spp. assemblies.</title>
        <authorList>
            <person name="Gulvik C.A."/>
        </authorList>
    </citation>
    <scope>NUCLEOTIDE SEQUENCE [LARGE SCALE GENOMIC DNA]</scope>
    <source>
        <strain evidence="3">H5594</strain>
    </source>
</reference>
<evidence type="ECO:0000313" key="2">
    <source>
        <dbReference type="EMBL" id="ATA92044.1"/>
    </source>
</evidence>
<name>A0A250G3Y7_9FLAO</name>
<dbReference type="Proteomes" id="UP000243136">
    <property type="component" value="Chromosome"/>
</dbReference>
<organism evidence="2 3">
    <name type="scientific">Capnocytophaga canimorsus</name>
    <dbReference type="NCBI Taxonomy" id="28188"/>
    <lineage>
        <taxon>Bacteria</taxon>
        <taxon>Pseudomonadati</taxon>
        <taxon>Bacteroidota</taxon>
        <taxon>Flavobacteriia</taxon>
        <taxon>Flavobacteriales</taxon>
        <taxon>Flavobacteriaceae</taxon>
        <taxon>Capnocytophaga</taxon>
    </lineage>
</organism>
<dbReference type="RefSeq" id="WP_095917399.1">
    <property type="nucleotide sequence ID" value="NZ_CP022388.1"/>
</dbReference>
<feature type="chain" id="PRO_5012219517" description="Tetanolysin O" evidence="1">
    <location>
        <begin position="22"/>
        <end position="372"/>
    </location>
</feature>
<dbReference type="Pfam" id="PF01289">
    <property type="entry name" value="Thiol_cytolysin"/>
    <property type="match status" value="1"/>
</dbReference>
<feature type="signal peptide" evidence="1">
    <location>
        <begin position="1"/>
        <end position="21"/>
    </location>
</feature>
<dbReference type="InterPro" id="IPR036363">
    <property type="entry name" value="Thiol_cytolysin_ab_sf"/>
</dbReference>
<dbReference type="EMBL" id="CP022388">
    <property type="protein sequence ID" value="ATA92044.1"/>
    <property type="molecule type" value="Genomic_DNA"/>
</dbReference>
<sequence>MKKSKNVLVVLCMALAFTACQKEDEQTFEKILARLKAVEFPDKGDEVLQIKEIRSLGNGKKEVIKIVRKSFPIEPIEIVDISNSDVIYPGCVLRGDSFMEGGLDPVAIIDPKDINISISLRGKGLAVKRTSLPSVSDIRQQMNDLITDEQIDHNTAPTYLTYYANEVETFESFNKAFRAHARASALFGLIKGGFNYETSEFSYNNSKYVLIKVRQFFFNIAVDPKPYDQWGDMSKTNLGEYEPVYVSSVDYGRVAHLLIKTKESAEETHKKISGSIRAGIPIIASASGSVSDNEYYAQKFKSGEIQVMTLGGPLKHGSNIYDMDTFLKFLLVPNTKDLIKSAVPIGYKIRTLRDNKEVQVRAFYTEYVPVRE</sequence>
<dbReference type="InterPro" id="IPR001869">
    <property type="entry name" value="Thiol_cytolysin"/>
</dbReference>
<dbReference type="Gene3D" id="3.40.30.40">
    <property type="entry name" value="Perfringolysin"/>
    <property type="match status" value="1"/>
</dbReference>
<dbReference type="InterPro" id="IPR036359">
    <property type="entry name" value="Thiol_cytolysin_sf"/>
</dbReference>
<evidence type="ECO:0008006" key="4">
    <source>
        <dbReference type="Google" id="ProtNLM"/>
    </source>
</evidence>
<evidence type="ECO:0000313" key="3">
    <source>
        <dbReference type="Proteomes" id="UP000243136"/>
    </source>
</evidence>
<dbReference type="SUPFAM" id="SSF56978">
    <property type="entry name" value="Perfringolysin"/>
    <property type="match status" value="1"/>
</dbReference>
<keyword evidence="1" id="KW-0732">Signal</keyword>
<gene>
    <name evidence="2" type="ORF">CGC56_07685</name>
</gene>